<evidence type="ECO:0000256" key="1">
    <source>
        <dbReference type="ARBA" id="ARBA00004761"/>
    </source>
</evidence>
<dbReference type="InterPro" id="IPR013785">
    <property type="entry name" value="Aldolase_TIM"/>
</dbReference>
<dbReference type="CDD" id="cd00452">
    <property type="entry name" value="KDPG_aldolase"/>
    <property type="match status" value="1"/>
</dbReference>
<evidence type="ECO:0000256" key="5">
    <source>
        <dbReference type="ARBA" id="ARBA00023277"/>
    </source>
</evidence>
<evidence type="ECO:0000313" key="7">
    <source>
        <dbReference type="Proteomes" id="UP001597120"/>
    </source>
</evidence>
<dbReference type="Proteomes" id="UP001597120">
    <property type="component" value="Unassembled WGS sequence"/>
</dbReference>
<keyword evidence="4" id="KW-0456">Lyase</keyword>
<dbReference type="Gene3D" id="3.20.20.70">
    <property type="entry name" value="Aldolase class I"/>
    <property type="match status" value="1"/>
</dbReference>
<comment type="subunit">
    <text evidence="3">Homotrimer.</text>
</comment>
<dbReference type="Pfam" id="PF01081">
    <property type="entry name" value="Aldolase"/>
    <property type="match status" value="1"/>
</dbReference>
<dbReference type="SUPFAM" id="SSF51569">
    <property type="entry name" value="Aldolase"/>
    <property type="match status" value="1"/>
</dbReference>
<keyword evidence="5" id="KW-0119">Carbohydrate metabolism</keyword>
<sequence>MNREQGLQQIKKTRLIAIARGVKREQIVPAAEALLQGGITVMEVTLNTPDALMMIQDLQERLGDRMYIGAGTVLDSDDAQEAVRAGASFLVTPNTDEDVIRYAAEEGIPIFPGAMTPTEIVRAWKAGATAIKIFPSSGLGLPYLKELMAPLDRIPMIAVGGIREDNVRDYLDIGCYAVGVGGSLISLKEIDNGNYNALRDKAARLTSTMNGDEANG</sequence>
<dbReference type="InterPro" id="IPR000887">
    <property type="entry name" value="Aldlse_KDPG_KHG"/>
</dbReference>
<reference evidence="7" key="1">
    <citation type="journal article" date="2019" name="Int. J. Syst. Evol. Microbiol.">
        <title>The Global Catalogue of Microorganisms (GCM) 10K type strain sequencing project: providing services to taxonomists for standard genome sequencing and annotation.</title>
        <authorList>
            <consortium name="The Broad Institute Genomics Platform"/>
            <consortium name="The Broad Institute Genome Sequencing Center for Infectious Disease"/>
            <person name="Wu L."/>
            <person name="Ma J."/>
        </authorList>
    </citation>
    <scope>NUCLEOTIDE SEQUENCE [LARGE SCALE GENOMIC DNA]</scope>
    <source>
        <strain evidence="7">CCUG 57263</strain>
    </source>
</reference>
<evidence type="ECO:0000313" key="6">
    <source>
        <dbReference type="EMBL" id="MFD0870103.1"/>
    </source>
</evidence>
<evidence type="ECO:0000256" key="3">
    <source>
        <dbReference type="ARBA" id="ARBA00011233"/>
    </source>
</evidence>
<protein>
    <submittedName>
        <fullName evidence="6">Bifunctional 4-hydroxy-2-oxoglutarate aldolase/2-dehydro-3-deoxy-phosphogluconate aldolase</fullName>
    </submittedName>
</protein>
<keyword evidence="7" id="KW-1185">Reference proteome</keyword>
<evidence type="ECO:0000256" key="4">
    <source>
        <dbReference type="ARBA" id="ARBA00023239"/>
    </source>
</evidence>
<dbReference type="RefSeq" id="WP_379288607.1">
    <property type="nucleotide sequence ID" value="NZ_JBHTIU010000039.1"/>
</dbReference>
<gene>
    <name evidence="6" type="ORF">ACFQ03_13155</name>
</gene>
<dbReference type="PANTHER" id="PTHR30246:SF1">
    <property type="entry name" value="2-DEHYDRO-3-DEOXY-6-PHOSPHOGALACTONATE ALDOLASE-RELATED"/>
    <property type="match status" value="1"/>
</dbReference>
<comment type="caution">
    <text evidence="6">The sequence shown here is derived from an EMBL/GenBank/DDBJ whole genome shotgun (WGS) entry which is preliminary data.</text>
</comment>
<organism evidence="6 7">
    <name type="scientific">Paenibacillus residui</name>
    <dbReference type="NCBI Taxonomy" id="629724"/>
    <lineage>
        <taxon>Bacteria</taxon>
        <taxon>Bacillati</taxon>
        <taxon>Bacillota</taxon>
        <taxon>Bacilli</taxon>
        <taxon>Bacillales</taxon>
        <taxon>Paenibacillaceae</taxon>
        <taxon>Paenibacillus</taxon>
    </lineage>
</organism>
<evidence type="ECO:0000256" key="2">
    <source>
        <dbReference type="ARBA" id="ARBA00006906"/>
    </source>
</evidence>
<name>A0ABW3D9P0_9BACL</name>
<dbReference type="NCBIfam" id="TIGR01182">
    <property type="entry name" value="eda"/>
    <property type="match status" value="1"/>
</dbReference>
<proteinExistence type="inferred from homology"/>
<comment type="pathway">
    <text evidence="1">Carbohydrate acid metabolism.</text>
</comment>
<comment type="similarity">
    <text evidence="2">Belongs to the KHG/KDPG aldolase family.</text>
</comment>
<dbReference type="PANTHER" id="PTHR30246">
    <property type="entry name" value="2-KETO-3-DEOXY-6-PHOSPHOGLUCONATE ALDOLASE"/>
    <property type="match status" value="1"/>
</dbReference>
<dbReference type="EMBL" id="JBHTIU010000039">
    <property type="protein sequence ID" value="MFD0870103.1"/>
    <property type="molecule type" value="Genomic_DNA"/>
</dbReference>
<accession>A0ABW3D9P0</accession>